<evidence type="ECO:0000313" key="8">
    <source>
        <dbReference type="EMBL" id="CAA7395990.1"/>
    </source>
</evidence>
<dbReference type="Pfam" id="PF06813">
    <property type="entry name" value="Nodulin-like"/>
    <property type="match status" value="1"/>
</dbReference>
<dbReference type="InterPro" id="IPR010658">
    <property type="entry name" value="Nodulin-like"/>
</dbReference>
<dbReference type="PANTHER" id="PTHR21576:SF7">
    <property type="entry name" value="MAJOR FACILITATOR SUPERFAMILY PROTEIN"/>
    <property type="match status" value="1"/>
</dbReference>
<dbReference type="InterPro" id="IPR036259">
    <property type="entry name" value="MFS_trans_sf"/>
</dbReference>
<feature type="transmembrane region" description="Helical" evidence="5">
    <location>
        <begin position="330"/>
        <end position="347"/>
    </location>
</feature>
<feature type="transmembrane region" description="Helical" evidence="5">
    <location>
        <begin position="462"/>
        <end position="480"/>
    </location>
</feature>
<dbReference type="Pfam" id="PF23262">
    <property type="entry name" value="NFD4_C"/>
    <property type="match status" value="1"/>
</dbReference>
<evidence type="ECO:0000259" key="6">
    <source>
        <dbReference type="Pfam" id="PF06813"/>
    </source>
</evidence>
<feature type="transmembrane region" description="Helical" evidence="5">
    <location>
        <begin position="245"/>
        <end position="262"/>
    </location>
</feature>
<comment type="subcellular location">
    <subcellularLocation>
        <location evidence="1">Membrane</location>
        <topology evidence="1">Multi-pass membrane protein</topology>
    </subcellularLocation>
</comment>
<feature type="transmembrane region" description="Helical" evidence="5">
    <location>
        <begin position="72"/>
        <end position="93"/>
    </location>
</feature>
<feature type="domain" description="NFD4 C-terminal" evidence="7">
    <location>
        <begin position="317"/>
        <end position="522"/>
    </location>
</feature>
<dbReference type="SUPFAM" id="SSF103473">
    <property type="entry name" value="MFS general substrate transporter"/>
    <property type="match status" value="1"/>
</dbReference>
<keyword evidence="9" id="KW-1185">Reference proteome</keyword>
<organism evidence="8 9">
    <name type="scientific">Spirodela intermedia</name>
    <name type="common">Intermediate duckweed</name>
    <dbReference type="NCBI Taxonomy" id="51605"/>
    <lineage>
        <taxon>Eukaryota</taxon>
        <taxon>Viridiplantae</taxon>
        <taxon>Streptophyta</taxon>
        <taxon>Embryophyta</taxon>
        <taxon>Tracheophyta</taxon>
        <taxon>Spermatophyta</taxon>
        <taxon>Magnoliopsida</taxon>
        <taxon>Liliopsida</taxon>
        <taxon>Araceae</taxon>
        <taxon>Lemnoideae</taxon>
        <taxon>Spirodela</taxon>
    </lineage>
</organism>
<gene>
    <name evidence="8" type="ORF">SI8410_05006653</name>
</gene>
<accession>A0A7I8KDZ3</accession>
<feature type="transmembrane region" description="Helical" evidence="5">
    <location>
        <begin position="6"/>
        <end position="26"/>
    </location>
</feature>
<feature type="transmembrane region" description="Helical" evidence="5">
    <location>
        <begin position="423"/>
        <end position="450"/>
    </location>
</feature>
<name>A0A7I8KDZ3_SPIIN</name>
<dbReference type="InterPro" id="IPR056555">
    <property type="entry name" value="NFD4_C"/>
</dbReference>
<feature type="transmembrane region" description="Helical" evidence="5">
    <location>
        <begin position="172"/>
        <end position="194"/>
    </location>
</feature>
<feature type="domain" description="Nodulin-like" evidence="6">
    <location>
        <begin position="8"/>
        <end position="258"/>
    </location>
</feature>
<dbReference type="EMBL" id="LR746268">
    <property type="protein sequence ID" value="CAA7395990.1"/>
    <property type="molecule type" value="Genomic_DNA"/>
</dbReference>
<dbReference type="OrthoDB" id="410267at2759"/>
<evidence type="ECO:0000259" key="7">
    <source>
        <dbReference type="Pfam" id="PF23262"/>
    </source>
</evidence>
<evidence type="ECO:0000313" key="9">
    <source>
        <dbReference type="Proteomes" id="UP000663760"/>
    </source>
</evidence>
<feature type="transmembrane region" description="Helical" evidence="5">
    <location>
        <begin position="105"/>
        <end position="127"/>
    </location>
</feature>
<proteinExistence type="predicted"/>
<keyword evidence="4 5" id="KW-0472">Membrane</keyword>
<sequence>MGDGEVWRWAALATAVLIQAAAGTNFNFPAYSTSLKAALGASQVGLNGLALASDLGKVLGWSAGVAALRLPLPAVVAVAAGMGLLGYGLQWLLVARHLPLQYSSVFILCLMAGCSICWFNTVCFALCTRAFPSPRHRSLALSLSVSFNGASAGFYALLATALPGHHPSGSSYLLLSATIPLLASAVALPPALRFSSPGTVAADHGRNDDESEDGVFLLLLGFAVLAGVHLLLLPPSSGAAPATRLLLGGGSLLLLLPLLRVWRRGGRTRNCPEDLELLRKLLSAKAEGSPRGRHWLAGGGVGGRRWLGRGRLSAVGEEHGPRRLVSRVDFWVYYLAYLCGGTVGLVYSNNLGQIRESQGRGGESTAALVGLYSSCSFFGRLLASVPDLLAGNGIARTGWLAAGLAPMPAAFFLLAGWGNCGGMLPFCTAAVALSSGFVFAAAVAVTAELFGAESVGVNHNILVTNIPLGSLIYGLLAALLYDTGAGSTGCRGRRCYAATFWLWGCITTVGVCFSAALFLRTWAAYTIPFPPPRPPKEGIALLSSNNEQGRPLHRLQCS</sequence>
<evidence type="ECO:0000256" key="3">
    <source>
        <dbReference type="ARBA" id="ARBA00022989"/>
    </source>
</evidence>
<evidence type="ECO:0000256" key="4">
    <source>
        <dbReference type="ARBA" id="ARBA00023136"/>
    </source>
</evidence>
<dbReference type="PANTHER" id="PTHR21576">
    <property type="entry name" value="UNCHARACTERIZED NODULIN-LIKE PROTEIN"/>
    <property type="match status" value="1"/>
</dbReference>
<evidence type="ECO:0000256" key="2">
    <source>
        <dbReference type="ARBA" id="ARBA00022692"/>
    </source>
</evidence>
<keyword evidence="2 5" id="KW-0812">Transmembrane</keyword>
<dbReference type="Proteomes" id="UP000663760">
    <property type="component" value="Chromosome 5"/>
</dbReference>
<feature type="transmembrane region" description="Helical" evidence="5">
    <location>
        <begin position="139"/>
        <end position="160"/>
    </location>
</feature>
<evidence type="ECO:0000256" key="5">
    <source>
        <dbReference type="SAM" id="Phobius"/>
    </source>
</evidence>
<feature type="transmembrane region" description="Helical" evidence="5">
    <location>
        <begin position="397"/>
        <end position="417"/>
    </location>
</feature>
<dbReference type="GO" id="GO:0016020">
    <property type="term" value="C:membrane"/>
    <property type="evidence" value="ECO:0007669"/>
    <property type="project" value="UniProtKB-SubCell"/>
</dbReference>
<evidence type="ECO:0000256" key="1">
    <source>
        <dbReference type="ARBA" id="ARBA00004141"/>
    </source>
</evidence>
<feature type="transmembrane region" description="Helical" evidence="5">
    <location>
        <begin position="215"/>
        <end position="233"/>
    </location>
</feature>
<protein>
    <submittedName>
        <fullName evidence="8">Uncharacterized protein</fullName>
    </submittedName>
</protein>
<feature type="transmembrane region" description="Helical" evidence="5">
    <location>
        <begin position="500"/>
        <end position="519"/>
    </location>
</feature>
<keyword evidence="3 5" id="KW-1133">Transmembrane helix</keyword>
<reference evidence="8" key="1">
    <citation type="submission" date="2020-02" db="EMBL/GenBank/DDBJ databases">
        <authorList>
            <person name="Scholz U."/>
            <person name="Mascher M."/>
            <person name="Fiebig A."/>
        </authorList>
    </citation>
    <scope>NUCLEOTIDE SEQUENCE</scope>
</reference>
<dbReference type="AlphaFoldDB" id="A0A7I8KDZ3"/>